<keyword evidence="1" id="KW-0812">Transmembrane</keyword>
<gene>
    <name evidence="2" type="ORF">SAMN05445060_4002</name>
</gene>
<dbReference type="Pfam" id="PF10823">
    <property type="entry name" value="DUF2568"/>
    <property type="match status" value="1"/>
</dbReference>
<protein>
    <recommendedName>
        <fullName evidence="4">DUF2568 domain-containing protein</fullName>
    </recommendedName>
</protein>
<proteinExistence type="predicted"/>
<keyword evidence="1" id="KW-0472">Membrane</keyword>
<evidence type="ECO:0000313" key="3">
    <source>
        <dbReference type="Proteomes" id="UP000186218"/>
    </source>
</evidence>
<keyword evidence="3" id="KW-1185">Reference proteome</keyword>
<dbReference type="STRING" id="1344003.SAMN05445060_4002"/>
<feature type="transmembrane region" description="Helical" evidence="1">
    <location>
        <begin position="91"/>
        <end position="107"/>
    </location>
</feature>
<dbReference type="Proteomes" id="UP000186218">
    <property type="component" value="Unassembled WGS sequence"/>
</dbReference>
<dbReference type="EMBL" id="FTNT01000015">
    <property type="protein sequence ID" value="SIS22687.1"/>
    <property type="molecule type" value="Genomic_DNA"/>
</dbReference>
<dbReference type="AlphaFoldDB" id="A0A1N7HCS9"/>
<feature type="transmembrane region" description="Helical" evidence="1">
    <location>
        <begin position="60"/>
        <end position="79"/>
    </location>
</feature>
<feature type="transmembrane region" description="Helical" evidence="1">
    <location>
        <begin position="36"/>
        <end position="54"/>
    </location>
</feature>
<organism evidence="2 3">
    <name type="scientific">Williamsia sterculiae</name>
    <dbReference type="NCBI Taxonomy" id="1344003"/>
    <lineage>
        <taxon>Bacteria</taxon>
        <taxon>Bacillati</taxon>
        <taxon>Actinomycetota</taxon>
        <taxon>Actinomycetes</taxon>
        <taxon>Mycobacteriales</taxon>
        <taxon>Nocardiaceae</taxon>
        <taxon>Williamsia</taxon>
    </lineage>
</organism>
<dbReference type="RefSeq" id="WP_083710453.1">
    <property type="nucleotide sequence ID" value="NZ_FTNT01000015.1"/>
</dbReference>
<dbReference type="OrthoDB" id="4556415at2"/>
<sequence>MNGVTVGDDAGRGMRESMNVGGAGSSVRAANLAVKFFLELAMLACFAYGGWHLAGGPWRLMAAIGLPLVAVVVWGRWAAPRSLRRLSTVRRVPLEVVLFALAVVALVCSGADVAGAMLAALMVINGVLLTVFEQWDM</sequence>
<evidence type="ECO:0000313" key="2">
    <source>
        <dbReference type="EMBL" id="SIS22687.1"/>
    </source>
</evidence>
<evidence type="ECO:0000256" key="1">
    <source>
        <dbReference type="SAM" id="Phobius"/>
    </source>
</evidence>
<keyword evidence="1" id="KW-1133">Transmembrane helix</keyword>
<reference evidence="2 3" key="1">
    <citation type="submission" date="2017-01" db="EMBL/GenBank/DDBJ databases">
        <authorList>
            <person name="Mah S.A."/>
            <person name="Swanson W.J."/>
            <person name="Moy G.W."/>
            <person name="Vacquier V.D."/>
        </authorList>
    </citation>
    <scope>NUCLEOTIDE SEQUENCE [LARGE SCALE GENOMIC DNA]</scope>
    <source>
        <strain evidence="2 3">CPCC 203464</strain>
    </source>
</reference>
<accession>A0A1N7HCS9</accession>
<evidence type="ECO:0008006" key="4">
    <source>
        <dbReference type="Google" id="ProtNLM"/>
    </source>
</evidence>
<name>A0A1N7HCS9_9NOCA</name>
<dbReference type="InterPro" id="IPR021214">
    <property type="entry name" value="DUF2568"/>
</dbReference>